<protein>
    <submittedName>
        <fullName evidence="2">Uncharacterized protein</fullName>
    </submittedName>
</protein>
<dbReference type="AlphaFoldDB" id="A0A174VBZ7"/>
<keyword evidence="1" id="KW-0472">Membrane</keyword>
<organism evidence="2 3">
    <name type="scientific">Parabacteroides distasonis</name>
    <dbReference type="NCBI Taxonomy" id="823"/>
    <lineage>
        <taxon>Bacteria</taxon>
        <taxon>Pseudomonadati</taxon>
        <taxon>Bacteroidota</taxon>
        <taxon>Bacteroidia</taxon>
        <taxon>Bacteroidales</taxon>
        <taxon>Tannerellaceae</taxon>
        <taxon>Parabacteroides</taxon>
    </lineage>
</organism>
<keyword evidence="1" id="KW-0812">Transmembrane</keyword>
<evidence type="ECO:0000313" key="3">
    <source>
        <dbReference type="Proteomes" id="UP000095332"/>
    </source>
</evidence>
<sequence length="60" mass="6641">MGIVSSLQCPFKEGYNGHSNHLIMPIVILGYALALFCESFSRKYTIPKPKIINPTASQTN</sequence>
<keyword evidence="1" id="KW-1133">Transmembrane helix</keyword>
<name>A0A174VBZ7_PARDI</name>
<evidence type="ECO:0000256" key="1">
    <source>
        <dbReference type="SAM" id="Phobius"/>
    </source>
</evidence>
<dbReference type="Proteomes" id="UP000095332">
    <property type="component" value="Unassembled WGS sequence"/>
</dbReference>
<dbReference type="EMBL" id="CZBM01000008">
    <property type="protein sequence ID" value="CUQ32142.1"/>
    <property type="molecule type" value="Genomic_DNA"/>
</dbReference>
<accession>A0A174VBZ7</accession>
<gene>
    <name evidence="2" type="ORF">ERS852560_02179</name>
</gene>
<proteinExistence type="predicted"/>
<feature type="transmembrane region" description="Helical" evidence="1">
    <location>
        <begin position="22"/>
        <end position="41"/>
    </location>
</feature>
<evidence type="ECO:0000313" key="2">
    <source>
        <dbReference type="EMBL" id="CUQ32142.1"/>
    </source>
</evidence>
<reference evidence="2 3" key="1">
    <citation type="submission" date="2015-09" db="EMBL/GenBank/DDBJ databases">
        <authorList>
            <consortium name="Pathogen Informatics"/>
        </authorList>
    </citation>
    <scope>NUCLEOTIDE SEQUENCE [LARGE SCALE GENOMIC DNA]</scope>
    <source>
        <strain evidence="2 3">2789STDY5834948</strain>
    </source>
</reference>